<name>A0A3B0ZR16_9ZZZZ</name>
<proteinExistence type="predicted"/>
<feature type="transmembrane region" description="Helical" evidence="1">
    <location>
        <begin position="271"/>
        <end position="291"/>
    </location>
</feature>
<dbReference type="AlphaFoldDB" id="A0A3B0ZR16"/>
<dbReference type="NCBIfam" id="TIGR03370">
    <property type="entry name" value="VPLPA-CTERM"/>
    <property type="match status" value="1"/>
</dbReference>
<keyword evidence="1" id="KW-0812">Transmembrane</keyword>
<sequence length="297" mass="30753">MFKMKSVAAAVALVFASTAANAAIYSDNANLGVGGNAFGFAPGGKGELFVSIVARDPSNPALNNSYARDLGGFALAETFVDAFQAGTISSVNFTVSPDARLSQFLTDNAALNITYNLAAVHNSEVYDHTTYAYIDVGSLTTSVNPLAAVAGPQGSGGMNDLYNNTNLYLGALNNQMDLQNGLPNGTRNMADNFSATCSSSDICFHDFGNWGNNNALNYGFPTEGQIGGGPIGFYSILTDNSAPSLYSIATQVGEFDLATDGTLTFAGVSAVPVPAAVWLFGSGLVGMVGVARRKKQA</sequence>
<gene>
    <name evidence="2" type="ORF">MNBD_GAMMA13-1734</name>
</gene>
<evidence type="ECO:0000256" key="1">
    <source>
        <dbReference type="SAM" id="Phobius"/>
    </source>
</evidence>
<organism evidence="2">
    <name type="scientific">hydrothermal vent metagenome</name>
    <dbReference type="NCBI Taxonomy" id="652676"/>
    <lineage>
        <taxon>unclassified sequences</taxon>
        <taxon>metagenomes</taxon>
        <taxon>ecological metagenomes</taxon>
    </lineage>
</organism>
<accession>A0A3B0ZR16</accession>
<keyword evidence="1" id="KW-1133">Transmembrane helix</keyword>
<dbReference type="InterPro" id="IPR022472">
    <property type="entry name" value="VPLPA-CTERM"/>
</dbReference>
<dbReference type="EMBL" id="UOFK01000343">
    <property type="protein sequence ID" value="VAW83046.1"/>
    <property type="molecule type" value="Genomic_DNA"/>
</dbReference>
<evidence type="ECO:0008006" key="3">
    <source>
        <dbReference type="Google" id="ProtNLM"/>
    </source>
</evidence>
<evidence type="ECO:0000313" key="2">
    <source>
        <dbReference type="EMBL" id="VAW83046.1"/>
    </source>
</evidence>
<reference evidence="2" key="1">
    <citation type="submission" date="2018-06" db="EMBL/GenBank/DDBJ databases">
        <authorList>
            <person name="Zhirakovskaya E."/>
        </authorList>
    </citation>
    <scope>NUCLEOTIDE SEQUENCE</scope>
</reference>
<keyword evidence="1" id="KW-0472">Membrane</keyword>
<protein>
    <recommendedName>
        <fullName evidence="3">PEP-CTERM protein-sorting domain-containing protein</fullName>
    </recommendedName>
</protein>